<dbReference type="PANTHER" id="PTHR23294:SF59">
    <property type="entry name" value="UNC93-LIKE PROTEIN C922.05C"/>
    <property type="match status" value="1"/>
</dbReference>
<feature type="transmembrane region" description="Helical" evidence="5">
    <location>
        <begin position="333"/>
        <end position="355"/>
    </location>
</feature>
<feature type="transmembrane region" description="Helical" evidence="5">
    <location>
        <begin position="173"/>
        <end position="192"/>
    </location>
</feature>
<dbReference type="Proteomes" id="UP000664132">
    <property type="component" value="Unassembled WGS sequence"/>
</dbReference>
<protein>
    <recommendedName>
        <fullName evidence="8">UNC93-like protein</fullName>
    </recommendedName>
</protein>
<feature type="transmembrane region" description="Helical" evidence="5">
    <location>
        <begin position="302"/>
        <end position="321"/>
    </location>
</feature>
<dbReference type="AlphaFoldDB" id="A0A8H7THW4"/>
<dbReference type="PANTHER" id="PTHR23294">
    <property type="entry name" value="ET TRANSLATION PRODUCT-RELATED"/>
    <property type="match status" value="1"/>
</dbReference>
<sequence>MENATPALVEAGKLHLEEDPASTIIPGSAQLPKSYHICGITIFAYTHPRIQVAMLGMVIFLTVGMYHVLSALGGAGQVTAYLADMASIALYAVFAFFALIAPPCLNYFGIRYTLCFGGIGYAVYAASLWCFNHTGNEAFVIFAGAWNGLSAAFLWTAERTGITAYATEDNKGLYVAIFYTVYQIGTMVGSAIPIGQNWNAGIHNNSTVTDGTYIGLFIMMLLGACTALILWPMDRMVREDGTRVTLPSQLTFKEQVIDCWKILKGSPWIMLVWPYSFGYYYYNVYQNNRFNSPTFTVRGRALNSFLSAAVQILSGWTMALITDKLPMKRRNRAYAGIAFIFILCNAVWIGGYFAMEETVTGLPESERYDVFTPGYAPRAILYISYGYMDGCLGTFLLWFFGALSNDPKVLSVYISMFTFWSSAAYIIAYALDYYAISKEFMFGSSWFVQAIGPVFLLPIVKFWMKDTNMVLLSGLDGTVPEEIAGGMEQEKAAYVAAAKAT</sequence>
<evidence type="ECO:0000313" key="7">
    <source>
        <dbReference type="Proteomes" id="UP000664132"/>
    </source>
</evidence>
<keyword evidence="4 5" id="KW-0472">Membrane</keyword>
<dbReference type="InterPro" id="IPR051617">
    <property type="entry name" value="UNC-93-like_regulator"/>
</dbReference>
<dbReference type="GO" id="GO:0016020">
    <property type="term" value="C:membrane"/>
    <property type="evidence" value="ECO:0007669"/>
    <property type="project" value="UniProtKB-SubCell"/>
</dbReference>
<dbReference type="Gene3D" id="1.20.1250.20">
    <property type="entry name" value="MFS general substrate transporter like domains"/>
    <property type="match status" value="1"/>
</dbReference>
<keyword evidence="3 5" id="KW-1133">Transmembrane helix</keyword>
<keyword evidence="7" id="KW-1185">Reference proteome</keyword>
<comment type="caution">
    <text evidence="6">The sequence shown here is derived from an EMBL/GenBank/DDBJ whole genome shotgun (WGS) entry which is preliminary data.</text>
</comment>
<feature type="transmembrane region" description="Helical" evidence="5">
    <location>
        <begin position="375"/>
        <end position="400"/>
    </location>
</feature>
<feature type="transmembrane region" description="Helical" evidence="5">
    <location>
        <begin position="112"/>
        <end position="132"/>
    </location>
</feature>
<feature type="transmembrane region" description="Helical" evidence="5">
    <location>
        <begin position="52"/>
        <end position="72"/>
    </location>
</feature>
<comment type="subcellular location">
    <subcellularLocation>
        <location evidence="1">Membrane</location>
        <topology evidence="1">Multi-pass membrane protein</topology>
    </subcellularLocation>
</comment>
<evidence type="ECO:0008006" key="8">
    <source>
        <dbReference type="Google" id="ProtNLM"/>
    </source>
</evidence>
<evidence type="ECO:0000256" key="4">
    <source>
        <dbReference type="ARBA" id="ARBA00023136"/>
    </source>
</evidence>
<keyword evidence="2 5" id="KW-0812">Transmembrane</keyword>
<accession>A0A8H7THW4</accession>
<feature type="transmembrane region" description="Helical" evidence="5">
    <location>
        <begin position="412"/>
        <end position="431"/>
    </location>
</feature>
<dbReference type="InterPro" id="IPR036259">
    <property type="entry name" value="MFS_trans_sf"/>
</dbReference>
<feature type="transmembrane region" description="Helical" evidence="5">
    <location>
        <begin position="262"/>
        <end position="282"/>
    </location>
</feature>
<feature type="transmembrane region" description="Helical" evidence="5">
    <location>
        <begin position="212"/>
        <end position="233"/>
    </location>
</feature>
<proteinExistence type="predicted"/>
<dbReference type="Pfam" id="PF07690">
    <property type="entry name" value="MFS_1"/>
    <property type="match status" value="1"/>
</dbReference>
<feature type="transmembrane region" description="Helical" evidence="5">
    <location>
        <begin position="78"/>
        <end position="100"/>
    </location>
</feature>
<evidence type="ECO:0000256" key="5">
    <source>
        <dbReference type="SAM" id="Phobius"/>
    </source>
</evidence>
<dbReference type="OrthoDB" id="196103at2759"/>
<dbReference type="EMBL" id="JAFJYH010000099">
    <property type="protein sequence ID" value="KAG4419746.1"/>
    <property type="molecule type" value="Genomic_DNA"/>
</dbReference>
<name>A0A8H7THW4_9HELO</name>
<dbReference type="SUPFAM" id="SSF103473">
    <property type="entry name" value="MFS general substrate transporter"/>
    <property type="match status" value="1"/>
</dbReference>
<evidence type="ECO:0000256" key="2">
    <source>
        <dbReference type="ARBA" id="ARBA00022692"/>
    </source>
</evidence>
<gene>
    <name evidence="6" type="ORF">IFR04_007153</name>
</gene>
<reference evidence="6" key="1">
    <citation type="submission" date="2021-02" db="EMBL/GenBank/DDBJ databases">
        <title>Genome sequence Cadophora malorum strain M34.</title>
        <authorList>
            <person name="Stefanovic E."/>
            <person name="Vu D."/>
            <person name="Scully C."/>
            <person name="Dijksterhuis J."/>
            <person name="Roader J."/>
            <person name="Houbraken J."/>
        </authorList>
    </citation>
    <scope>NUCLEOTIDE SEQUENCE</scope>
    <source>
        <strain evidence="6">M34</strain>
    </source>
</reference>
<organism evidence="6 7">
    <name type="scientific">Cadophora malorum</name>
    <dbReference type="NCBI Taxonomy" id="108018"/>
    <lineage>
        <taxon>Eukaryota</taxon>
        <taxon>Fungi</taxon>
        <taxon>Dikarya</taxon>
        <taxon>Ascomycota</taxon>
        <taxon>Pezizomycotina</taxon>
        <taxon>Leotiomycetes</taxon>
        <taxon>Helotiales</taxon>
        <taxon>Ploettnerulaceae</taxon>
        <taxon>Cadophora</taxon>
    </lineage>
</organism>
<evidence type="ECO:0000256" key="3">
    <source>
        <dbReference type="ARBA" id="ARBA00022989"/>
    </source>
</evidence>
<evidence type="ECO:0000256" key="1">
    <source>
        <dbReference type="ARBA" id="ARBA00004141"/>
    </source>
</evidence>
<evidence type="ECO:0000313" key="6">
    <source>
        <dbReference type="EMBL" id="KAG4419746.1"/>
    </source>
</evidence>
<dbReference type="GO" id="GO:0022857">
    <property type="term" value="F:transmembrane transporter activity"/>
    <property type="evidence" value="ECO:0007669"/>
    <property type="project" value="InterPro"/>
</dbReference>
<feature type="transmembrane region" description="Helical" evidence="5">
    <location>
        <begin position="443"/>
        <end position="464"/>
    </location>
</feature>
<dbReference type="InterPro" id="IPR011701">
    <property type="entry name" value="MFS"/>
</dbReference>
<feature type="transmembrane region" description="Helical" evidence="5">
    <location>
        <begin position="138"/>
        <end position="157"/>
    </location>
</feature>